<proteinExistence type="predicted"/>
<sequence length="177" mass="19775">MIGQRSVSRGLSPLPCLGPEATIAREGEEPRPLQEGAIVLMDENDSKCTIAVDYSADVDKIYSFAANEGCKDFNDLATKFQLENLLSCTYIGFYESGTDDGKWSFVLRIMKKVVSTDPILFENIKGLNVGAKIIRPGVMLKRLRLDGDAMTMRKSLSTVWVKTFNGEEMLPEEERLR</sequence>
<dbReference type="RefSeq" id="WP_239370738.1">
    <property type="nucleotide sequence ID" value="NZ_JAKREW010000081.1"/>
</dbReference>
<keyword evidence="2" id="KW-1185">Reference proteome</keyword>
<reference evidence="1 2" key="1">
    <citation type="submission" date="2022-02" db="EMBL/GenBank/DDBJ databases">
        <title>Draft genome sequence of Mezorhizobium retamae strain IRAMC:0171 isolated from Retama raetam nodules.</title>
        <authorList>
            <person name="Bengaied R."/>
            <person name="Sbissi I."/>
            <person name="Huber K."/>
            <person name="Ghodbane F."/>
            <person name="Nouioui I."/>
            <person name="Tarhouni M."/>
            <person name="Gtari M."/>
        </authorList>
    </citation>
    <scope>NUCLEOTIDE SEQUENCE [LARGE SCALE GENOMIC DNA]</scope>
    <source>
        <strain evidence="1 2">IRAMC:0171</strain>
    </source>
</reference>
<dbReference type="EMBL" id="JAKREW010000081">
    <property type="protein sequence ID" value="MCG7509243.1"/>
    <property type="molecule type" value="Genomic_DNA"/>
</dbReference>
<dbReference type="Proteomes" id="UP001201701">
    <property type="component" value="Unassembled WGS sequence"/>
</dbReference>
<accession>A0ABS9QP70</accession>
<organism evidence="1 2">
    <name type="scientific">Mesorhizobium retamae</name>
    <dbReference type="NCBI Taxonomy" id="2912854"/>
    <lineage>
        <taxon>Bacteria</taxon>
        <taxon>Pseudomonadati</taxon>
        <taxon>Pseudomonadota</taxon>
        <taxon>Alphaproteobacteria</taxon>
        <taxon>Hyphomicrobiales</taxon>
        <taxon>Phyllobacteriaceae</taxon>
        <taxon>Mesorhizobium</taxon>
    </lineage>
</organism>
<gene>
    <name evidence="1" type="ORF">L4923_29845</name>
</gene>
<evidence type="ECO:0000313" key="1">
    <source>
        <dbReference type="EMBL" id="MCG7509243.1"/>
    </source>
</evidence>
<protein>
    <submittedName>
        <fullName evidence="1">Uncharacterized protein</fullName>
    </submittedName>
</protein>
<comment type="caution">
    <text evidence="1">The sequence shown here is derived from an EMBL/GenBank/DDBJ whole genome shotgun (WGS) entry which is preliminary data.</text>
</comment>
<name>A0ABS9QP70_9HYPH</name>
<evidence type="ECO:0000313" key="2">
    <source>
        <dbReference type="Proteomes" id="UP001201701"/>
    </source>
</evidence>